<dbReference type="EMBL" id="JBANEI010000007">
    <property type="protein sequence ID" value="MEI2682411.1"/>
    <property type="molecule type" value="Genomic_DNA"/>
</dbReference>
<dbReference type="Gene3D" id="1.10.287.470">
    <property type="entry name" value="Helix hairpin bin"/>
    <property type="match status" value="2"/>
</dbReference>
<comment type="caution">
    <text evidence="3">The sequence shown here is derived from an EMBL/GenBank/DDBJ whole genome shotgun (WGS) entry which is preliminary data.</text>
</comment>
<proteinExistence type="predicted"/>
<dbReference type="SUPFAM" id="SSF111369">
    <property type="entry name" value="HlyD-like secretion proteins"/>
    <property type="match status" value="2"/>
</dbReference>
<evidence type="ECO:0000259" key="1">
    <source>
        <dbReference type="Pfam" id="PF25881"/>
    </source>
</evidence>
<dbReference type="Pfam" id="PF25954">
    <property type="entry name" value="Beta-barrel_RND_2"/>
    <property type="match status" value="1"/>
</dbReference>
<dbReference type="Gene3D" id="2.40.30.170">
    <property type="match status" value="1"/>
</dbReference>
<protein>
    <submittedName>
        <fullName evidence="3">Efflux RND transporter periplasmic adaptor subunit</fullName>
    </submittedName>
</protein>
<dbReference type="Pfam" id="PF25881">
    <property type="entry name" value="HH_YBHG"/>
    <property type="match status" value="1"/>
</dbReference>
<feature type="domain" description="YbhG-like alpha-helical hairpin" evidence="1">
    <location>
        <begin position="75"/>
        <end position="197"/>
    </location>
</feature>
<sequence length="323" mass="35799">MKKRAFFTLLIIISGIALAVLIRAHNHDLLLQGEVDATEVIVSSKAKGRVVEKRVRRGDDVSAGQSLIVLDAPELIAQLKAAEAARDQAQATLDLSLNGTREETVRNLKALLQQAQATWRDAQSTWQRDLSVAQKGYISAEQLDNARQARDGAWQQVQAARANLDQGVNGDRIEQREAYLAQLHQAEQNLLEIKAQSDELVVHAPVAGEVGPIPAERGELLNAGSPLLTLIELPTAWFTFNLREDILAHVRKGDKIRIRVPALNNRVIEAEVRYIAPLGDYATKRATRATGDFDLKTFEVRLYPLTPVEGLRQGMSALWSWQT</sequence>
<keyword evidence="4" id="KW-1185">Reference proteome</keyword>
<dbReference type="PANTHER" id="PTHR30438">
    <property type="entry name" value="36 KDA ANTIGEN-RELATED"/>
    <property type="match status" value="1"/>
</dbReference>
<evidence type="ECO:0000313" key="3">
    <source>
        <dbReference type="EMBL" id="MEI2682411.1"/>
    </source>
</evidence>
<evidence type="ECO:0000259" key="2">
    <source>
        <dbReference type="Pfam" id="PF25954"/>
    </source>
</evidence>
<dbReference type="InterPro" id="IPR059052">
    <property type="entry name" value="HH_YbhG-like"/>
</dbReference>
<reference evidence="3 4" key="1">
    <citation type="submission" date="2024-02" db="EMBL/GenBank/DDBJ databases">
        <title>First report Erwinia aphidicola in onion in Chile.</title>
        <authorList>
            <person name="Valenzuela M."/>
            <person name="Pena M."/>
            <person name="Dutta B."/>
        </authorList>
    </citation>
    <scope>NUCLEOTIDE SEQUENCE [LARGE SCALE GENOMIC DNA]</scope>
    <source>
        <strain evidence="3 4">QCJ3A</strain>
    </source>
</reference>
<dbReference type="InterPro" id="IPR058792">
    <property type="entry name" value="Beta-barrel_RND_2"/>
</dbReference>
<evidence type="ECO:0000313" key="4">
    <source>
        <dbReference type="Proteomes" id="UP001306592"/>
    </source>
</evidence>
<dbReference type="PANTHER" id="PTHR30438:SF1">
    <property type="entry name" value="36 KDA ANTIGEN"/>
    <property type="match status" value="1"/>
</dbReference>
<organism evidence="3 4">
    <name type="scientific">Erwinia aphidicola</name>
    <dbReference type="NCBI Taxonomy" id="68334"/>
    <lineage>
        <taxon>Bacteria</taxon>
        <taxon>Pseudomonadati</taxon>
        <taxon>Pseudomonadota</taxon>
        <taxon>Gammaproteobacteria</taxon>
        <taxon>Enterobacterales</taxon>
        <taxon>Erwiniaceae</taxon>
        <taxon>Erwinia</taxon>
    </lineage>
</organism>
<gene>
    <name evidence="3" type="ORF">V8N49_12170</name>
</gene>
<accession>A0ABU8DFW6</accession>
<dbReference type="Proteomes" id="UP001306592">
    <property type="component" value="Unassembled WGS sequence"/>
</dbReference>
<dbReference type="RefSeq" id="WP_048914498.1">
    <property type="nucleotide sequence ID" value="NZ_CAKKMT010000005.1"/>
</dbReference>
<dbReference type="Gene3D" id="2.40.50.100">
    <property type="match status" value="1"/>
</dbReference>
<feature type="domain" description="CusB-like beta-barrel" evidence="2">
    <location>
        <begin position="236"/>
        <end position="285"/>
    </location>
</feature>
<name>A0ABU8DFW6_ERWAP</name>